<gene>
    <name evidence="1" type="ORF">GGR89_000830</name>
</gene>
<dbReference type="AlphaFoldDB" id="A0A7X5XYG1"/>
<accession>A0A7X5XYG1</accession>
<proteinExistence type="predicted"/>
<dbReference type="EMBL" id="JAATJB010000002">
    <property type="protein sequence ID" value="NJB96530.1"/>
    <property type="molecule type" value="Genomic_DNA"/>
</dbReference>
<comment type="caution">
    <text evidence="1">The sequence shown here is derived from an EMBL/GenBank/DDBJ whole genome shotgun (WGS) entry which is preliminary data.</text>
</comment>
<protein>
    <submittedName>
        <fullName evidence="1">Uncharacterized protein</fullName>
    </submittedName>
</protein>
<evidence type="ECO:0000313" key="1">
    <source>
        <dbReference type="EMBL" id="NJB96530.1"/>
    </source>
</evidence>
<reference evidence="1 2" key="1">
    <citation type="submission" date="2020-03" db="EMBL/GenBank/DDBJ databases">
        <title>Genomic Encyclopedia of Type Strains, Phase IV (KMG-IV): sequencing the most valuable type-strain genomes for metagenomic binning, comparative biology and taxonomic classification.</title>
        <authorList>
            <person name="Goeker M."/>
        </authorList>
    </citation>
    <scope>NUCLEOTIDE SEQUENCE [LARGE SCALE GENOMIC DNA]</scope>
    <source>
        <strain evidence="1 2">DSM 7225</strain>
    </source>
</reference>
<name>A0A7X5XYG1_9SPHN</name>
<keyword evidence="2" id="KW-1185">Reference proteome</keyword>
<organism evidence="1 2">
    <name type="scientific">Sphingomonas trueperi</name>
    <dbReference type="NCBI Taxonomy" id="53317"/>
    <lineage>
        <taxon>Bacteria</taxon>
        <taxon>Pseudomonadati</taxon>
        <taxon>Pseudomonadota</taxon>
        <taxon>Alphaproteobacteria</taxon>
        <taxon>Sphingomonadales</taxon>
        <taxon>Sphingomonadaceae</taxon>
        <taxon>Sphingomonas</taxon>
    </lineage>
</organism>
<dbReference type="RefSeq" id="WP_277600094.1">
    <property type="nucleotide sequence ID" value="NZ_BAAADY010000025.1"/>
</dbReference>
<sequence length="42" mass="4499">MSRKSNRVRRSAPIDVGAWIAALLALSPLAAFAWAIELTGFA</sequence>
<evidence type="ECO:0000313" key="2">
    <source>
        <dbReference type="Proteomes" id="UP000531251"/>
    </source>
</evidence>
<dbReference type="Proteomes" id="UP000531251">
    <property type="component" value="Unassembled WGS sequence"/>
</dbReference>